<reference evidence="1 2" key="1">
    <citation type="submission" date="2018-04" db="EMBL/GenBank/DDBJ databases">
        <title>Sphingobacterium cortibacter sp. nov.</title>
        <authorList>
            <person name="Li Y."/>
        </authorList>
    </citation>
    <scope>NUCLEOTIDE SEQUENCE [LARGE SCALE GENOMIC DNA]</scope>
    <source>
        <strain evidence="1 2">2c-3</strain>
    </source>
</reference>
<dbReference type="Proteomes" id="UP000245627">
    <property type="component" value="Unassembled WGS sequence"/>
</dbReference>
<keyword evidence="2" id="KW-1185">Reference proteome</keyword>
<proteinExistence type="predicted"/>
<evidence type="ECO:0008006" key="3">
    <source>
        <dbReference type="Google" id="ProtNLM"/>
    </source>
</evidence>
<protein>
    <recommendedName>
        <fullName evidence="3">DUF3575 domain-containing protein</fullName>
    </recommendedName>
</protein>
<gene>
    <name evidence="1" type="ORF">DC487_05795</name>
</gene>
<evidence type="ECO:0000313" key="1">
    <source>
        <dbReference type="EMBL" id="PVH27108.1"/>
    </source>
</evidence>
<comment type="caution">
    <text evidence="1">The sequence shown here is derived from an EMBL/GenBank/DDBJ whole genome shotgun (WGS) entry which is preliminary data.</text>
</comment>
<sequence>MEVEIDPLAYILKGYSFHAAMQYGSFRSSAGIFAISQPAFVVNNDAFSVYSSGFDVKTDFLFGTSKAWHTGLQVSYAKEQITLRENSNEQNVWGFNLGVRGGYRFLFGKAEKQYKGLYINPWLAILYAPSAKSINISQQTYKQSTIFPFPAVHVGWRF</sequence>
<name>A0A2T8HNU5_9SPHI</name>
<dbReference type="EMBL" id="QDKG01000001">
    <property type="protein sequence ID" value="PVH27108.1"/>
    <property type="molecule type" value="Genomic_DNA"/>
</dbReference>
<evidence type="ECO:0000313" key="2">
    <source>
        <dbReference type="Proteomes" id="UP000245627"/>
    </source>
</evidence>
<dbReference type="AlphaFoldDB" id="A0A2T8HNU5"/>
<organism evidence="1 2">
    <name type="scientific">Sphingobacterium corticibacter</name>
    <dbReference type="NCBI Taxonomy" id="2171749"/>
    <lineage>
        <taxon>Bacteria</taxon>
        <taxon>Pseudomonadati</taxon>
        <taxon>Bacteroidota</taxon>
        <taxon>Sphingobacteriia</taxon>
        <taxon>Sphingobacteriales</taxon>
        <taxon>Sphingobacteriaceae</taxon>
        <taxon>Sphingobacterium</taxon>
    </lineage>
</organism>
<accession>A0A2T8HNU5</accession>